<gene>
    <name evidence="1" type="ORF">BSTOLATCC_MIC3929</name>
</gene>
<protein>
    <submittedName>
        <fullName evidence="1">Uncharacterized protein</fullName>
    </submittedName>
</protein>
<keyword evidence="2" id="KW-1185">Reference proteome</keyword>
<evidence type="ECO:0000313" key="2">
    <source>
        <dbReference type="Proteomes" id="UP001162131"/>
    </source>
</evidence>
<sequence>MTRYIHIIDETFPIHQYEDNNIEKFNYFHLKKEWENNFKTASACCKILYDKLNKLDINYIKAEIHLKDVFDLYGDGGKYSFLRKYETWMEKKIHKLMIKYNYIRNHWNYTVDEFQKNIGNLDNTNCIYFTYQYLNKGNIIMYDPVLKKKAFKTFEAYEIKDNFVFIVKLPNNKLFLGGESSYIVSTATFTIKDIAWGAILLAIYQPIIDKWKNGIYHENCIYIFGKGPSHIFELRIKHENMT</sequence>
<comment type="caution">
    <text evidence="1">The sequence shown here is derived from an EMBL/GenBank/DDBJ whole genome shotgun (WGS) entry which is preliminary data.</text>
</comment>
<reference evidence="1" key="1">
    <citation type="submission" date="2021-09" db="EMBL/GenBank/DDBJ databases">
        <authorList>
            <consortium name="AG Swart"/>
            <person name="Singh M."/>
            <person name="Singh A."/>
            <person name="Seah K."/>
            <person name="Emmerich C."/>
        </authorList>
    </citation>
    <scope>NUCLEOTIDE SEQUENCE</scope>
    <source>
        <strain evidence="1">ATCC30299</strain>
    </source>
</reference>
<name>A0AAU9I8Q0_9CILI</name>
<evidence type="ECO:0000313" key="1">
    <source>
        <dbReference type="EMBL" id="CAG9311643.1"/>
    </source>
</evidence>
<dbReference type="Proteomes" id="UP001162131">
    <property type="component" value="Unassembled WGS sequence"/>
</dbReference>
<dbReference type="AlphaFoldDB" id="A0AAU9I8Q0"/>
<dbReference type="EMBL" id="CAJZBQ010000004">
    <property type="protein sequence ID" value="CAG9311643.1"/>
    <property type="molecule type" value="Genomic_DNA"/>
</dbReference>
<proteinExistence type="predicted"/>
<organism evidence="1 2">
    <name type="scientific">Blepharisma stoltei</name>
    <dbReference type="NCBI Taxonomy" id="1481888"/>
    <lineage>
        <taxon>Eukaryota</taxon>
        <taxon>Sar</taxon>
        <taxon>Alveolata</taxon>
        <taxon>Ciliophora</taxon>
        <taxon>Postciliodesmatophora</taxon>
        <taxon>Heterotrichea</taxon>
        <taxon>Heterotrichida</taxon>
        <taxon>Blepharismidae</taxon>
        <taxon>Blepharisma</taxon>
    </lineage>
</organism>
<accession>A0AAU9I8Q0</accession>